<evidence type="ECO:0000313" key="10">
    <source>
        <dbReference type="EMBL" id="CAF9941469.1"/>
    </source>
</evidence>
<dbReference type="FunFam" id="1.20.1250.20:FF:000172">
    <property type="entry name" value="MFS multidrug resistance transporter"/>
    <property type="match status" value="1"/>
</dbReference>
<dbReference type="PANTHER" id="PTHR23502">
    <property type="entry name" value="MAJOR FACILITATOR SUPERFAMILY"/>
    <property type="match status" value="1"/>
</dbReference>
<proteinExistence type="predicted"/>
<feature type="transmembrane region" description="Helical" evidence="8">
    <location>
        <begin position="412"/>
        <end position="431"/>
    </location>
</feature>
<feature type="transmembrane region" description="Helical" evidence="8">
    <location>
        <begin position="502"/>
        <end position="523"/>
    </location>
</feature>
<evidence type="ECO:0000256" key="6">
    <source>
        <dbReference type="ARBA" id="ARBA00023180"/>
    </source>
</evidence>
<keyword evidence="6" id="KW-0325">Glycoprotein</keyword>
<dbReference type="Pfam" id="PF07690">
    <property type="entry name" value="MFS_1"/>
    <property type="match status" value="1"/>
</dbReference>
<keyword evidence="11" id="KW-1185">Reference proteome</keyword>
<keyword evidence="4 8" id="KW-1133">Transmembrane helix</keyword>
<comment type="subcellular location">
    <subcellularLocation>
        <location evidence="1">Membrane</location>
        <topology evidence="1">Multi-pass membrane protein</topology>
    </subcellularLocation>
</comment>
<feature type="domain" description="Major facilitator superfamily (MFS) profile" evidence="9">
    <location>
        <begin position="76"/>
        <end position="532"/>
    </location>
</feature>
<dbReference type="Proteomes" id="UP000664534">
    <property type="component" value="Unassembled WGS sequence"/>
</dbReference>
<name>A0A8H3J6C6_9LECA</name>
<evidence type="ECO:0000256" key="2">
    <source>
        <dbReference type="ARBA" id="ARBA00022448"/>
    </source>
</evidence>
<feature type="transmembrane region" description="Helical" evidence="8">
    <location>
        <begin position="437"/>
        <end position="458"/>
    </location>
</feature>
<dbReference type="GO" id="GO:0015137">
    <property type="term" value="F:citrate transmembrane transporter activity"/>
    <property type="evidence" value="ECO:0007669"/>
    <property type="project" value="UniProtKB-ARBA"/>
</dbReference>
<dbReference type="FunFam" id="1.20.1720.10:FF:000009">
    <property type="entry name" value="MFS multidrug transporter"/>
    <property type="match status" value="1"/>
</dbReference>
<feature type="transmembrane region" description="Helical" evidence="8">
    <location>
        <begin position="75"/>
        <end position="95"/>
    </location>
</feature>
<dbReference type="InterPro" id="IPR036259">
    <property type="entry name" value="MFS_trans_sf"/>
</dbReference>
<feature type="transmembrane region" description="Helical" evidence="8">
    <location>
        <begin position="142"/>
        <end position="159"/>
    </location>
</feature>
<evidence type="ECO:0000256" key="3">
    <source>
        <dbReference type="ARBA" id="ARBA00022692"/>
    </source>
</evidence>
<evidence type="ECO:0000256" key="1">
    <source>
        <dbReference type="ARBA" id="ARBA00004141"/>
    </source>
</evidence>
<evidence type="ECO:0000313" key="11">
    <source>
        <dbReference type="Proteomes" id="UP000664534"/>
    </source>
</evidence>
<dbReference type="SUPFAM" id="SSF103473">
    <property type="entry name" value="MFS general substrate transporter"/>
    <property type="match status" value="1"/>
</dbReference>
<dbReference type="PROSITE" id="PS50850">
    <property type="entry name" value="MFS"/>
    <property type="match status" value="1"/>
</dbReference>
<gene>
    <name evidence="10" type="ORF">IMSHALPRED_002590</name>
</gene>
<reference evidence="10" key="1">
    <citation type="submission" date="2021-03" db="EMBL/GenBank/DDBJ databases">
        <authorList>
            <person name="Tagirdzhanova G."/>
        </authorList>
    </citation>
    <scope>NUCLEOTIDE SEQUENCE</scope>
</reference>
<feature type="transmembrane region" description="Helical" evidence="8">
    <location>
        <begin position="107"/>
        <end position="130"/>
    </location>
</feature>
<dbReference type="Gene3D" id="1.20.1250.20">
    <property type="entry name" value="MFS general substrate transporter like domains"/>
    <property type="match status" value="1"/>
</dbReference>
<dbReference type="InterPro" id="IPR011701">
    <property type="entry name" value="MFS"/>
</dbReference>
<evidence type="ECO:0000256" key="4">
    <source>
        <dbReference type="ARBA" id="ARBA00022989"/>
    </source>
</evidence>
<keyword evidence="5 8" id="KW-0472">Membrane</keyword>
<comment type="caution">
    <text evidence="10">The sequence shown here is derived from an EMBL/GenBank/DDBJ whole genome shotgun (WGS) entry which is preliminary data.</text>
</comment>
<keyword evidence="2" id="KW-0813">Transport</keyword>
<dbReference type="OrthoDB" id="440553at2759"/>
<sequence length="555" mass="60257">MSKKTVQDLPAAEVAPSIEIVKDKQEIDQQTTIDDRISQDPPYEPESIKIKGLAILDSTPIADGYSVYSAGQKKVILIAGSFAAFFSPVSSNIYFPALTTIAKDLRVSLSQISLTVTTYQVMQGIALMIVAGLSDEIGRRPAYCVCFILYTAANLGLAPSNSFASLMGLRLLQSAGSSGTIALSVALVGDTCAPAERGFYMSWATLGDLLGPAISPIAGGLIAQKLNWHWIFWILLLVSVCVFVPLLLFLPETCRTVVGNGSIPPPILNMSLSDHLRRKSRKEQGAEAEQRQPQIQRGRSKLRMPNPWPTLKIASNFESFLVLLTNAFARASFYAITTDISASFHGIYGFDDIQVSLIFIPIGMGGIASALVMARLIDWNFRRHERRLSLPSEVRKAQDLTDFPIEKARLELGLPLYLAAACLVIAYGWLLESHVSIAGPIVILFATSFVLSASMQVLSTLMVDLWPGRSGAATAANNFFRCELGAVASAVIQPMVDAMGRGWAYTTLALLSAASTPLLALVIRRGMARRKAALARKDADRWMKSDVAGLEEQQI</sequence>
<keyword evidence="3 8" id="KW-0812">Transmembrane</keyword>
<organism evidence="10 11">
    <name type="scientific">Imshaugia aleurites</name>
    <dbReference type="NCBI Taxonomy" id="172621"/>
    <lineage>
        <taxon>Eukaryota</taxon>
        <taxon>Fungi</taxon>
        <taxon>Dikarya</taxon>
        <taxon>Ascomycota</taxon>
        <taxon>Pezizomycotina</taxon>
        <taxon>Lecanoromycetes</taxon>
        <taxon>OSLEUM clade</taxon>
        <taxon>Lecanoromycetidae</taxon>
        <taxon>Lecanorales</taxon>
        <taxon>Lecanorineae</taxon>
        <taxon>Parmeliaceae</taxon>
        <taxon>Imshaugia</taxon>
    </lineage>
</organism>
<dbReference type="PANTHER" id="PTHR23502:SF51">
    <property type="entry name" value="QUINIDINE RESISTANCE PROTEIN 1-RELATED"/>
    <property type="match status" value="1"/>
</dbReference>
<accession>A0A8H3J6C6</accession>
<evidence type="ECO:0000256" key="8">
    <source>
        <dbReference type="SAM" id="Phobius"/>
    </source>
</evidence>
<dbReference type="AlphaFoldDB" id="A0A8H3J6C6"/>
<feature type="transmembrane region" description="Helical" evidence="8">
    <location>
        <begin position="357"/>
        <end position="377"/>
    </location>
</feature>
<dbReference type="GO" id="GO:0140115">
    <property type="term" value="P:export across plasma membrane"/>
    <property type="evidence" value="ECO:0007669"/>
    <property type="project" value="UniProtKB-ARBA"/>
</dbReference>
<evidence type="ECO:0000259" key="9">
    <source>
        <dbReference type="PROSITE" id="PS50850"/>
    </source>
</evidence>
<dbReference type="GO" id="GO:0005886">
    <property type="term" value="C:plasma membrane"/>
    <property type="evidence" value="ECO:0007669"/>
    <property type="project" value="UniProtKB-ARBA"/>
</dbReference>
<dbReference type="Gene3D" id="1.20.1720.10">
    <property type="entry name" value="Multidrug resistance protein D"/>
    <property type="match status" value="1"/>
</dbReference>
<evidence type="ECO:0000256" key="7">
    <source>
        <dbReference type="SAM" id="MobiDB-lite"/>
    </source>
</evidence>
<dbReference type="InterPro" id="IPR020846">
    <property type="entry name" value="MFS_dom"/>
</dbReference>
<feature type="transmembrane region" description="Helical" evidence="8">
    <location>
        <begin position="230"/>
        <end position="250"/>
    </location>
</feature>
<protein>
    <recommendedName>
        <fullName evidence="9">Major facilitator superfamily (MFS) profile domain-containing protein</fullName>
    </recommendedName>
</protein>
<dbReference type="EMBL" id="CAJPDT010000149">
    <property type="protein sequence ID" value="CAF9941469.1"/>
    <property type="molecule type" value="Genomic_DNA"/>
</dbReference>
<evidence type="ECO:0000256" key="5">
    <source>
        <dbReference type="ARBA" id="ARBA00023136"/>
    </source>
</evidence>
<feature type="region of interest" description="Disordered" evidence="7">
    <location>
        <begin position="279"/>
        <end position="300"/>
    </location>
</feature>